<dbReference type="InterPro" id="IPR035386">
    <property type="entry name" value="Arm-DNA-bind_5"/>
</dbReference>
<feature type="domain" description="Arm DNA-binding" evidence="4">
    <location>
        <begin position="49"/>
        <end position="120"/>
    </location>
</feature>
<evidence type="ECO:0000313" key="5">
    <source>
        <dbReference type="EMBL" id="RPE13146.1"/>
    </source>
</evidence>
<dbReference type="InterPro" id="IPR011010">
    <property type="entry name" value="DNA_brk_join_enz"/>
</dbReference>
<dbReference type="AlphaFoldDB" id="A0A3N4PZ40"/>
<proteinExistence type="predicted"/>
<organism evidence="5 6">
    <name type="scientific">Chitinophaga lutea</name>
    <dbReference type="NCBI Taxonomy" id="2488634"/>
    <lineage>
        <taxon>Bacteria</taxon>
        <taxon>Pseudomonadati</taxon>
        <taxon>Bacteroidota</taxon>
        <taxon>Chitinophagia</taxon>
        <taxon>Chitinophagales</taxon>
        <taxon>Chitinophagaceae</taxon>
        <taxon>Chitinophaga</taxon>
    </lineage>
</organism>
<dbReference type="RefSeq" id="WP_123845663.1">
    <property type="nucleotide sequence ID" value="NZ_RPDH01000001.1"/>
</dbReference>
<comment type="caution">
    <text evidence="5">The sequence shown here is derived from an EMBL/GenBank/DDBJ whole genome shotgun (WGS) entry which is preliminary data.</text>
</comment>
<dbReference type="OrthoDB" id="673554at2"/>
<dbReference type="GO" id="GO:0003677">
    <property type="term" value="F:DNA binding"/>
    <property type="evidence" value="ECO:0007669"/>
    <property type="project" value="UniProtKB-KW"/>
</dbReference>
<keyword evidence="1" id="KW-0238">DNA-binding</keyword>
<dbReference type="Gene3D" id="1.10.150.130">
    <property type="match status" value="1"/>
</dbReference>
<evidence type="ECO:0000256" key="1">
    <source>
        <dbReference type="ARBA" id="ARBA00023125"/>
    </source>
</evidence>
<dbReference type="SUPFAM" id="SSF56349">
    <property type="entry name" value="DNA breaking-rejoining enzymes"/>
    <property type="match status" value="1"/>
</dbReference>
<evidence type="ECO:0008006" key="7">
    <source>
        <dbReference type="Google" id="ProtNLM"/>
    </source>
</evidence>
<dbReference type="Pfam" id="PF17293">
    <property type="entry name" value="Arm-DNA-bind_5"/>
    <property type="match status" value="1"/>
</dbReference>
<name>A0A3N4PZ40_9BACT</name>
<keyword evidence="6" id="KW-1185">Reference proteome</keyword>
<evidence type="ECO:0000256" key="2">
    <source>
        <dbReference type="ARBA" id="ARBA00023172"/>
    </source>
</evidence>
<accession>A0A3N4PZ40</accession>
<dbReference type="Proteomes" id="UP000278351">
    <property type="component" value="Unassembled WGS sequence"/>
</dbReference>
<gene>
    <name evidence="5" type="ORF">EGT74_06340</name>
</gene>
<protein>
    <recommendedName>
        <fullName evidence="7">Phage integrase SAM-like domain-containing protein</fullName>
    </recommendedName>
</protein>
<dbReference type="InterPro" id="IPR010998">
    <property type="entry name" value="Integrase_recombinase_N"/>
</dbReference>
<keyword evidence="2" id="KW-0233">DNA recombination</keyword>
<evidence type="ECO:0000259" key="3">
    <source>
        <dbReference type="Pfam" id="PF13102"/>
    </source>
</evidence>
<dbReference type="GO" id="GO:0006310">
    <property type="term" value="P:DNA recombination"/>
    <property type="evidence" value="ECO:0007669"/>
    <property type="project" value="UniProtKB-KW"/>
</dbReference>
<feature type="domain" description="Phage integrase SAM-like" evidence="3">
    <location>
        <begin position="236"/>
        <end position="329"/>
    </location>
</feature>
<dbReference type="InterPro" id="IPR025269">
    <property type="entry name" value="SAM-like_dom"/>
</dbReference>
<dbReference type="EMBL" id="RPDH01000001">
    <property type="protein sequence ID" value="RPE13146.1"/>
    <property type="molecule type" value="Genomic_DNA"/>
</dbReference>
<evidence type="ECO:0000313" key="6">
    <source>
        <dbReference type="Proteomes" id="UP000278351"/>
    </source>
</evidence>
<evidence type="ECO:0000259" key="4">
    <source>
        <dbReference type="Pfam" id="PF17293"/>
    </source>
</evidence>
<dbReference type="InterPro" id="IPR013762">
    <property type="entry name" value="Integrase-like_cat_sf"/>
</dbReference>
<reference evidence="5 6" key="1">
    <citation type="submission" date="2018-11" db="EMBL/GenBank/DDBJ databases">
        <title>Chitinophaga lutea sp.nov., isolate from arsenic contaminated soil.</title>
        <authorList>
            <person name="Zong Y."/>
        </authorList>
    </citation>
    <scope>NUCLEOTIDE SEQUENCE [LARGE SCALE GENOMIC DNA]</scope>
    <source>
        <strain evidence="5 6">ZY74</strain>
    </source>
</reference>
<dbReference type="Pfam" id="PF13102">
    <property type="entry name" value="Phage_int_SAM_5"/>
    <property type="match status" value="1"/>
</dbReference>
<dbReference type="GO" id="GO:0015074">
    <property type="term" value="P:DNA integration"/>
    <property type="evidence" value="ECO:0007669"/>
    <property type="project" value="InterPro"/>
</dbReference>
<dbReference type="Gene3D" id="1.10.443.10">
    <property type="entry name" value="Intergrase catalytic core"/>
    <property type="match status" value="1"/>
</dbReference>
<sequence>MHPIRALIRVPIRVPIFEVPEFFSTPCHLQTTLKTFVMQVLQKLSLRLYRRASKTDKDGCAPIYCKVTIDGMEDVLSSGIKVQLDDWDKDDKVVRPTHPEYKAHNKRLRQLVTDLERHFDLVVAKNGVALPGQVIESYQTPVNGAKMREEKQANAALSAEVDRVLPQVIQYFTLQERAENRRLGHNMEHIQKELEQLKTVLQQQLPALIKKANKLFDDKSWTKTFMLAMDESLIHFLQQVINGNGSYNTLKKKWNTKNRWSEFLNTRYNVSDMHFNLLESKILDAFVLNEQNIYQNQHNTIWKYVSVTKAVIARAILNKWIVVSPFVGYKFTYREPERKEWPTMEEMVKLIKHDFRGSHLEVVRDIFVYQSFAAPAYSELHRLSREQLITGIDGKLWADQDRRKTQSEETIPLLPICVEILEKYKNHPRCIRTGKMLPVPTGQYYNRCLKEIGEIVGIPCLKQSHQARYFFANEVAYEIVPDRQLIGKMMGQRDGKTINTYIKPKKKHIARGMDQIQKALYEGSGPLAPKEPDNSIVDGGAKVIQMPALNSGFSKLTT</sequence>